<name>A0A0W0TLT5_LEGER</name>
<dbReference type="RefSeq" id="WP_058526921.1">
    <property type="nucleotide sequence ID" value="NZ_CAAAHY010000012.1"/>
</dbReference>
<dbReference type="STRING" id="448.Lery_1778"/>
<feature type="transmembrane region" description="Helical" evidence="1">
    <location>
        <begin position="93"/>
        <end position="115"/>
    </location>
</feature>
<dbReference type="EMBL" id="LNYA01000028">
    <property type="protein sequence ID" value="KTC96572.1"/>
    <property type="molecule type" value="Genomic_DNA"/>
</dbReference>
<organism evidence="2 3">
    <name type="scientific">Legionella erythra</name>
    <dbReference type="NCBI Taxonomy" id="448"/>
    <lineage>
        <taxon>Bacteria</taxon>
        <taxon>Pseudomonadati</taxon>
        <taxon>Pseudomonadota</taxon>
        <taxon>Gammaproteobacteria</taxon>
        <taxon>Legionellales</taxon>
        <taxon>Legionellaceae</taxon>
        <taxon>Legionella</taxon>
    </lineage>
</organism>
<evidence type="ECO:0008006" key="4">
    <source>
        <dbReference type="Google" id="ProtNLM"/>
    </source>
</evidence>
<dbReference type="Proteomes" id="UP000054773">
    <property type="component" value="Unassembled WGS sequence"/>
</dbReference>
<reference evidence="2 3" key="1">
    <citation type="submission" date="2015-11" db="EMBL/GenBank/DDBJ databases">
        <title>Genomic analysis of 38 Legionella species identifies large and diverse effector repertoires.</title>
        <authorList>
            <person name="Burstein D."/>
            <person name="Amaro F."/>
            <person name="Zusman T."/>
            <person name="Lifshitz Z."/>
            <person name="Cohen O."/>
            <person name="Gilbert J.A."/>
            <person name="Pupko T."/>
            <person name="Shuman H.A."/>
            <person name="Segal G."/>
        </authorList>
    </citation>
    <scope>NUCLEOTIDE SEQUENCE [LARGE SCALE GENOMIC DNA]</scope>
    <source>
        <strain evidence="2 3">SE-32A-C8</strain>
    </source>
</reference>
<evidence type="ECO:0000313" key="2">
    <source>
        <dbReference type="EMBL" id="KTC96572.1"/>
    </source>
</evidence>
<evidence type="ECO:0000256" key="1">
    <source>
        <dbReference type="SAM" id="Phobius"/>
    </source>
</evidence>
<gene>
    <name evidence="2" type="ORF">Lery_1778</name>
</gene>
<comment type="caution">
    <text evidence="2">The sequence shown here is derived from an EMBL/GenBank/DDBJ whole genome shotgun (WGS) entry which is preliminary data.</text>
</comment>
<dbReference type="PATRIC" id="fig|448.7.peg.1859"/>
<sequence length="123" mass="14003">MLNYLKKGWNGQLTFGQIFFSQGGDYLLEGGLAYIVFYIFILTALFTGGFNLENLWLLPLMLYAVGFYIWLLKAFWGSANQSSNAFTATMIRIFTILLPLISIALFVFILLYYLATAILELLN</sequence>
<protein>
    <recommendedName>
        <fullName evidence="4">Transmembrane protein</fullName>
    </recommendedName>
</protein>
<feature type="transmembrane region" description="Helical" evidence="1">
    <location>
        <begin position="26"/>
        <end position="49"/>
    </location>
</feature>
<feature type="transmembrane region" description="Helical" evidence="1">
    <location>
        <begin position="55"/>
        <end position="72"/>
    </location>
</feature>
<keyword evidence="1" id="KW-0472">Membrane</keyword>
<keyword evidence="1" id="KW-1133">Transmembrane helix</keyword>
<dbReference type="AlphaFoldDB" id="A0A0W0TLT5"/>
<keyword evidence="1" id="KW-0812">Transmembrane</keyword>
<evidence type="ECO:0000313" key="3">
    <source>
        <dbReference type="Proteomes" id="UP000054773"/>
    </source>
</evidence>
<accession>A0A0W0TLT5</accession>
<dbReference type="OrthoDB" id="5654115at2"/>
<keyword evidence="3" id="KW-1185">Reference proteome</keyword>
<proteinExistence type="predicted"/>